<evidence type="ECO:0000259" key="3">
    <source>
        <dbReference type="PROSITE" id="PS50043"/>
    </source>
</evidence>
<gene>
    <name evidence="4" type="ORF">FNH09_02830</name>
</gene>
<evidence type="ECO:0000256" key="2">
    <source>
        <dbReference type="SAM" id="MobiDB-lite"/>
    </source>
</evidence>
<feature type="region of interest" description="Disordered" evidence="2">
    <location>
        <begin position="594"/>
        <end position="617"/>
    </location>
</feature>
<feature type="region of interest" description="Disordered" evidence="2">
    <location>
        <begin position="515"/>
        <end position="537"/>
    </location>
</feature>
<name>A0A5N8V519_9ACTN</name>
<comment type="caution">
    <text evidence="4">The sequence shown here is derived from an EMBL/GenBank/DDBJ whole genome shotgun (WGS) entry which is preliminary data.</text>
</comment>
<proteinExistence type="predicted"/>
<dbReference type="Proteomes" id="UP000325849">
    <property type="component" value="Unassembled WGS sequence"/>
</dbReference>
<organism evidence="4 5">
    <name type="scientific">Streptomyces adustus</name>
    <dbReference type="NCBI Taxonomy" id="1609272"/>
    <lineage>
        <taxon>Bacteria</taxon>
        <taxon>Bacillati</taxon>
        <taxon>Actinomycetota</taxon>
        <taxon>Actinomycetes</taxon>
        <taxon>Kitasatosporales</taxon>
        <taxon>Streptomycetaceae</taxon>
        <taxon>Streptomyces</taxon>
    </lineage>
</organism>
<dbReference type="PRINTS" id="PR00038">
    <property type="entry name" value="HTHLUXR"/>
</dbReference>
<accession>A0A5N8V519</accession>
<reference evidence="4 5" key="1">
    <citation type="submission" date="2019-07" db="EMBL/GenBank/DDBJ databases">
        <title>New species of Amycolatopsis and Streptomyces.</title>
        <authorList>
            <person name="Duangmal K."/>
            <person name="Teo W.F.A."/>
            <person name="Lipun K."/>
        </authorList>
    </citation>
    <scope>NUCLEOTIDE SEQUENCE [LARGE SCALE GENOMIC DNA]</scope>
    <source>
        <strain evidence="4 5">NBRC 109810</strain>
    </source>
</reference>
<evidence type="ECO:0000313" key="4">
    <source>
        <dbReference type="EMBL" id="MPY30273.1"/>
    </source>
</evidence>
<dbReference type="Gene3D" id="1.25.40.10">
    <property type="entry name" value="Tetratricopeptide repeat domain"/>
    <property type="match status" value="1"/>
</dbReference>
<dbReference type="PROSITE" id="PS50043">
    <property type="entry name" value="HTH_LUXR_2"/>
    <property type="match status" value="1"/>
</dbReference>
<evidence type="ECO:0000313" key="5">
    <source>
        <dbReference type="Proteomes" id="UP000325849"/>
    </source>
</evidence>
<evidence type="ECO:0000256" key="1">
    <source>
        <dbReference type="ARBA" id="ARBA00023125"/>
    </source>
</evidence>
<dbReference type="PANTHER" id="PTHR43214:SF42">
    <property type="entry name" value="TRANSCRIPTIONAL REGULATORY PROTEIN DESR"/>
    <property type="match status" value="1"/>
</dbReference>
<dbReference type="AlphaFoldDB" id="A0A5N8V519"/>
<dbReference type="SUPFAM" id="SSF48452">
    <property type="entry name" value="TPR-like"/>
    <property type="match status" value="1"/>
</dbReference>
<dbReference type="GO" id="GO:0003677">
    <property type="term" value="F:DNA binding"/>
    <property type="evidence" value="ECO:0007669"/>
    <property type="project" value="UniProtKB-KW"/>
</dbReference>
<dbReference type="OrthoDB" id="483at2"/>
<dbReference type="SUPFAM" id="SSF46894">
    <property type="entry name" value="C-terminal effector domain of the bipartite response regulators"/>
    <property type="match status" value="1"/>
</dbReference>
<dbReference type="Gene3D" id="1.10.10.10">
    <property type="entry name" value="Winged helix-like DNA-binding domain superfamily/Winged helix DNA-binding domain"/>
    <property type="match status" value="1"/>
</dbReference>
<feature type="compositionally biased region" description="Basic and acidic residues" evidence="2">
    <location>
        <begin position="603"/>
        <end position="617"/>
    </location>
</feature>
<feature type="region of interest" description="Disordered" evidence="2">
    <location>
        <begin position="84"/>
        <end position="106"/>
    </location>
</feature>
<dbReference type="SMART" id="SM00421">
    <property type="entry name" value="HTH_LUXR"/>
    <property type="match status" value="1"/>
</dbReference>
<dbReference type="GO" id="GO:0006355">
    <property type="term" value="P:regulation of DNA-templated transcription"/>
    <property type="evidence" value="ECO:0007669"/>
    <property type="project" value="InterPro"/>
</dbReference>
<dbReference type="PANTHER" id="PTHR43214">
    <property type="entry name" value="TWO-COMPONENT RESPONSE REGULATOR"/>
    <property type="match status" value="1"/>
</dbReference>
<dbReference type="InterPro" id="IPR011990">
    <property type="entry name" value="TPR-like_helical_dom_sf"/>
</dbReference>
<dbReference type="InterPro" id="IPR036388">
    <property type="entry name" value="WH-like_DNA-bd_sf"/>
</dbReference>
<feature type="domain" description="HTH luxR-type" evidence="3">
    <location>
        <begin position="529"/>
        <end position="594"/>
    </location>
</feature>
<sequence>MTGHGGFLFLERWYQRPGRDPFAERNSTVGSAAPRTYRWNHQSTTGATLLDGQSAMPWNRARAGRPLAAIGTERPQRTVVRVGHEATGTDPDLRDAPPTRGEQLPPTHAEMTLGIRLLRDGPVSDAHHLLLLAARTLRTTDLARSREAAVHACLAAWSAGDRDGYLTPLDALCPSAAPTDGEPPAADGDDPLDAFWRAYRDGMHSVLHGDFERANALLGPILNILRAQQQTSRLLSAGTIALMLGDLAAARQVLGLALATARCEATPTFLPRVLEHLAYAELREGRYHQARVHAQAGLEAAGEHPQRNVTAGLSAVLALAASVAGDPDEVATHAQSALHIAHAHGLGQTRTLAEWARARADLGHGNAEHAAARLAPLVHEGPRQGHFGLWMMVVPCYIEATVLAGHDADLEHLIDQYARWASRGADPQAPAVVLRCRALVANDEHSEDLFTAALARHEKVDSPYEHARTHLAYGMWLRRRRRFVEARAQLRSAVMGFDQCGADVWTKQADAELRAAGETPTAVPTAPSGTGPPAQLTPQQQRIAHLVAQGATNREVARQLSISTRTVEYHLRNIFTHLGVRSRVALTRRLEPELPLPAPADSTGRDRIEMRPVRPAP</sequence>
<dbReference type="InterPro" id="IPR000792">
    <property type="entry name" value="Tscrpt_reg_LuxR_C"/>
</dbReference>
<dbReference type="InterPro" id="IPR016032">
    <property type="entry name" value="Sig_transdc_resp-reg_C-effctor"/>
</dbReference>
<dbReference type="CDD" id="cd06170">
    <property type="entry name" value="LuxR_C_like"/>
    <property type="match status" value="1"/>
</dbReference>
<dbReference type="InterPro" id="IPR039420">
    <property type="entry name" value="WalR-like"/>
</dbReference>
<keyword evidence="1" id="KW-0238">DNA-binding</keyword>
<dbReference type="Pfam" id="PF00196">
    <property type="entry name" value="GerE"/>
    <property type="match status" value="1"/>
</dbReference>
<dbReference type="EMBL" id="VJZD01000006">
    <property type="protein sequence ID" value="MPY30273.1"/>
    <property type="molecule type" value="Genomic_DNA"/>
</dbReference>
<protein>
    <submittedName>
        <fullName evidence="4">Helix-turn-helix transcriptional regulator</fullName>
    </submittedName>
</protein>
<keyword evidence="5" id="KW-1185">Reference proteome</keyword>